<proteinExistence type="predicted"/>
<dbReference type="Proteomes" id="UP000469949">
    <property type="component" value="Unassembled WGS sequence"/>
</dbReference>
<feature type="region of interest" description="Disordered" evidence="1">
    <location>
        <begin position="38"/>
        <end position="87"/>
    </location>
</feature>
<accession>A0A833MXQ1</accession>
<protein>
    <submittedName>
        <fullName evidence="2">Uncharacterized protein</fullName>
    </submittedName>
</protein>
<gene>
    <name evidence="2" type="ORF">F8B43_3993</name>
</gene>
<comment type="caution">
    <text evidence="2">The sequence shown here is derived from an EMBL/GenBank/DDBJ whole genome shotgun (WGS) entry which is preliminary data.</text>
</comment>
<sequence length="87" mass="9225">MVSGHRPFLSHIGYLGLAAAVAREVARQPAAARECEIAASEPAPQPMALPPLEASRRQPASMTAAEVRAEAKRARKNARRLTLTPGA</sequence>
<dbReference type="AlphaFoldDB" id="A0A833MXQ1"/>
<dbReference type="EMBL" id="WEKV01000016">
    <property type="protein sequence ID" value="KAB7783431.1"/>
    <property type="molecule type" value="Genomic_DNA"/>
</dbReference>
<name>A0A833MXQ1_9HYPH</name>
<organism evidence="2 3">
    <name type="scientific">Methylorubrum populi</name>
    <dbReference type="NCBI Taxonomy" id="223967"/>
    <lineage>
        <taxon>Bacteria</taxon>
        <taxon>Pseudomonadati</taxon>
        <taxon>Pseudomonadota</taxon>
        <taxon>Alphaproteobacteria</taxon>
        <taxon>Hyphomicrobiales</taxon>
        <taxon>Methylobacteriaceae</taxon>
        <taxon>Methylorubrum</taxon>
    </lineage>
</organism>
<reference evidence="2 3" key="1">
    <citation type="submission" date="2019-10" db="EMBL/GenBank/DDBJ databases">
        <title>Draft Genome Sequence of the Caffeine Degrading Methylotroph Methylorubrum populi PINKEL.</title>
        <authorList>
            <person name="Dawson S.C."/>
            <person name="Zhang X."/>
            <person name="Wright M.E."/>
            <person name="Sharma G."/>
            <person name="Langner J.T."/>
            <person name="Ditty J.L."/>
            <person name="Subuyuj G.A."/>
        </authorList>
    </citation>
    <scope>NUCLEOTIDE SEQUENCE [LARGE SCALE GENOMIC DNA]</scope>
    <source>
        <strain evidence="2 3">Pinkel</strain>
    </source>
</reference>
<evidence type="ECO:0000313" key="3">
    <source>
        <dbReference type="Proteomes" id="UP000469949"/>
    </source>
</evidence>
<evidence type="ECO:0000256" key="1">
    <source>
        <dbReference type="SAM" id="MobiDB-lite"/>
    </source>
</evidence>
<evidence type="ECO:0000313" key="2">
    <source>
        <dbReference type="EMBL" id="KAB7783431.1"/>
    </source>
</evidence>